<evidence type="ECO:0000313" key="2">
    <source>
        <dbReference type="Proteomes" id="UP001370348"/>
    </source>
</evidence>
<proteinExistence type="predicted"/>
<name>A0ABZ2LV92_9BACT</name>
<organism evidence="1 2">
    <name type="scientific">Pendulispora albinea</name>
    <dbReference type="NCBI Taxonomy" id="2741071"/>
    <lineage>
        <taxon>Bacteria</taxon>
        <taxon>Pseudomonadati</taxon>
        <taxon>Myxococcota</taxon>
        <taxon>Myxococcia</taxon>
        <taxon>Myxococcales</taxon>
        <taxon>Sorangiineae</taxon>
        <taxon>Pendulisporaceae</taxon>
        <taxon>Pendulispora</taxon>
    </lineage>
</organism>
<dbReference type="Proteomes" id="UP001370348">
    <property type="component" value="Chromosome"/>
</dbReference>
<protein>
    <submittedName>
        <fullName evidence="1">Uncharacterized protein</fullName>
    </submittedName>
</protein>
<dbReference type="RefSeq" id="WP_394822532.1">
    <property type="nucleotide sequence ID" value="NZ_CP089984.1"/>
</dbReference>
<accession>A0ABZ2LV92</accession>
<gene>
    <name evidence="1" type="ORF">LZC94_34305</name>
</gene>
<keyword evidence="2" id="KW-1185">Reference proteome</keyword>
<evidence type="ECO:0000313" key="1">
    <source>
        <dbReference type="EMBL" id="WXB12912.1"/>
    </source>
</evidence>
<dbReference type="EMBL" id="CP089984">
    <property type="protein sequence ID" value="WXB12912.1"/>
    <property type="molecule type" value="Genomic_DNA"/>
</dbReference>
<reference evidence="1 2" key="1">
    <citation type="submission" date="2021-12" db="EMBL/GenBank/DDBJ databases">
        <title>Discovery of the Pendulisporaceae a myxobacterial family with distinct sporulation behavior and unique specialized metabolism.</title>
        <authorList>
            <person name="Garcia R."/>
            <person name="Popoff A."/>
            <person name="Bader C.D."/>
            <person name="Loehr J."/>
            <person name="Walesch S."/>
            <person name="Walt C."/>
            <person name="Boldt J."/>
            <person name="Bunk B."/>
            <person name="Haeckl F.J.F.P.J."/>
            <person name="Gunesch A.P."/>
            <person name="Birkelbach J."/>
            <person name="Nuebel U."/>
            <person name="Pietschmann T."/>
            <person name="Bach T."/>
            <person name="Mueller R."/>
        </authorList>
    </citation>
    <scope>NUCLEOTIDE SEQUENCE [LARGE SCALE GENOMIC DNA]</scope>
    <source>
        <strain evidence="1 2">MSr11954</strain>
    </source>
</reference>
<sequence>MSKPAAKKLSELGLAAAALDAELARFEGLAQTALQTPLNSEKNIERAARATMDAAACQNRVAERVQSLVAAVAGARDRQQATAERVLARAQEIQRRGEEVTALMKRFALLGVEAHDLVGLIQKVHEPGAAKEDVLALIADIEAKMSTVVSNSEEVAKAALSIEMSDIARQADSIRQQLHSAKNRLKLLGKSL</sequence>